<feature type="domain" description="Helicase HerA central" evidence="3">
    <location>
        <begin position="167"/>
        <end position="390"/>
    </location>
</feature>
<protein>
    <recommendedName>
        <fullName evidence="7">TraD/TraG TraM recognition site domain-containing protein</fullName>
    </recommendedName>
</protein>
<reference evidence="5" key="2">
    <citation type="submission" date="2020-09" db="EMBL/GenBank/DDBJ databases">
        <authorList>
            <person name="Sun Q."/>
            <person name="Zhou Y."/>
        </authorList>
    </citation>
    <scope>NUCLEOTIDE SEQUENCE</scope>
    <source>
        <strain evidence="5">CGMCC 1.15758</strain>
    </source>
</reference>
<evidence type="ECO:0008006" key="7">
    <source>
        <dbReference type="Google" id="ProtNLM"/>
    </source>
</evidence>
<dbReference type="PANTHER" id="PTHR30121">
    <property type="entry name" value="UNCHARACTERIZED PROTEIN YJGR-RELATED"/>
    <property type="match status" value="1"/>
</dbReference>
<sequence>MKMAKSRQLKGERTNKIVYQGLGLSEFIYHLFPFIFLVVSIAITVLLIADLHTLIFTSIILAGMYIAYSSVKSHISNQRDYFKFPMPKYSYAKALPRLSKINVMTNYNFDTSNSSTIHQAEDIAKLSKNSRFAYNYSLINKHHKSKNNVDSFLKNDRIILGNDRINKTPVAIEVERLLRHMLVLGTTGGGKTVFLQLLLYQAMALNSGFLFIDGKGDPKLGRDIRALLRKFNREDDFLHINFGSVESEKPYASNSNTMNLFSYGTAEDFRNLFITLVPDSKDVWSAMARELVFNVLTLMVCEREREKSVITIDKLKDKISLHNMINYYNELVDRGYPNSVLDSMKTFLINRPGITLKSLAKSNEQNKDSSSNSTVQDNADSSKENEIEILTTPKNIHDYLSTSTIESQSVEVDDNDPNKHRKFVIIDEIKALEQHAYLTMQLSPAFSFLINEFGHIFNTTSSEVDLTDVVIHNRCLLVSLPATTKSDKTLLAIGNLLYASLQRVAGHLASHEQEVKKAQANKKLKTPSLWIWDEASYYAPEGVDTFFGQLRSLNIALVLAMQEVKRLEDMNVKVDAVYENINTIVAMKLNSESSIEFITSRCGKHEVKKISRGKLKTLGYEYNNEFENIEVPKIKPDDLKEADRNDGEGFLLIEGDSIPIEVPYIDADLDTSELERQGKTYQLSKTIPIDKPDFHYINRIKSKISPMDKSNHKTIIAQNTDQYFLQMALIKIHLKKVLFDIYLLTVLLRKIDTENDEIKASQDDFISFYDQQALSFLLLALDSNNISHERLNSLLFNKRHKLRTIKQHLREKFDKYGYYLADQLKTDVYQSKSFFNYVKLLSNTISTKSYPAFLFNHIKSMEKFYIIKDRINSTPDTKNISYWRIINYAQQSGSNFSADKAIFPYINRNIDINNITCDNLLLSGFQKVKLKNYIDMKKYYSIVT</sequence>
<dbReference type="SUPFAM" id="SSF52540">
    <property type="entry name" value="P-loop containing nucleoside triphosphate hydrolases"/>
    <property type="match status" value="1"/>
</dbReference>
<dbReference type="InterPro" id="IPR051162">
    <property type="entry name" value="T4SS_component"/>
</dbReference>
<dbReference type="Gene3D" id="3.40.50.300">
    <property type="entry name" value="P-loop containing nucleotide triphosphate hydrolases"/>
    <property type="match status" value="2"/>
</dbReference>
<evidence type="ECO:0000313" key="5">
    <source>
        <dbReference type="EMBL" id="GGF92083.1"/>
    </source>
</evidence>
<keyword evidence="2" id="KW-1133">Transmembrane helix</keyword>
<feature type="region of interest" description="Disordered" evidence="1">
    <location>
        <begin position="361"/>
        <end position="386"/>
    </location>
</feature>
<comment type="caution">
    <text evidence="5">The sequence shown here is derived from an EMBL/GenBank/DDBJ whole genome shotgun (WGS) entry which is preliminary data.</text>
</comment>
<keyword evidence="2" id="KW-0812">Transmembrane</keyword>
<evidence type="ECO:0000256" key="2">
    <source>
        <dbReference type="SAM" id="Phobius"/>
    </source>
</evidence>
<dbReference type="InterPro" id="IPR032689">
    <property type="entry name" value="TraG-D_C"/>
</dbReference>
<feature type="compositionally biased region" description="Polar residues" evidence="1">
    <location>
        <begin position="361"/>
        <end position="379"/>
    </location>
</feature>
<evidence type="ECO:0000259" key="4">
    <source>
        <dbReference type="Pfam" id="PF12696"/>
    </source>
</evidence>
<organism evidence="5 6">
    <name type="scientific">Cysteiniphilum litorale</name>
    <dbReference type="NCBI Taxonomy" id="2056700"/>
    <lineage>
        <taxon>Bacteria</taxon>
        <taxon>Pseudomonadati</taxon>
        <taxon>Pseudomonadota</taxon>
        <taxon>Gammaproteobacteria</taxon>
        <taxon>Thiotrichales</taxon>
        <taxon>Fastidiosibacteraceae</taxon>
        <taxon>Cysteiniphilum</taxon>
    </lineage>
</organism>
<name>A0A8J3E7I8_9GAMM</name>
<dbReference type="Proteomes" id="UP000636949">
    <property type="component" value="Unassembled WGS sequence"/>
</dbReference>
<feature type="transmembrane region" description="Helical" evidence="2">
    <location>
        <begin position="54"/>
        <end position="71"/>
    </location>
</feature>
<dbReference type="InterPro" id="IPR027417">
    <property type="entry name" value="P-loop_NTPase"/>
</dbReference>
<evidence type="ECO:0000259" key="3">
    <source>
        <dbReference type="Pfam" id="PF01935"/>
    </source>
</evidence>
<keyword evidence="6" id="KW-1185">Reference proteome</keyword>
<feature type="transmembrane region" description="Helical" evidence="2">
    <location>
        <begin position="27"/>
        <end position="48"/>
    </location>
</feature>
<dbReference type="InterPro" id="IPR002789">
    <property type="entry name" value="HerA_central"/>
</dbReference>
<reference evidence="5" key="1">
    <citation type="journal article" date="2014" name="Int. J. Syst. Evol. Microbiol.">
        <title>Complete genome sequence of Corynebacterium casei LMG S-19264T (=DSM 44701T), isolated from a smear-ripened cheese.</title>
        <authorList>
            <consortium name="US DOE Joint Genome Institute (JGI-PGF)"/>
            <person name="Walter F."/>
            <person name="Albersmeier A."/>
            <person name="Kalinowski J."/>
            <person name="Ruckert C."/>
        </authorList>
    </citation>
    <scope>NUCLEOTIDE SEQUENCE</scope>
    <source>
        <strain evidence="5">CGMCC 1.15758</strain>
    </source>
</reference>
<dbReference type="PANTHER" id="PTHR30121:SF6">
    <property type="entry name" value="SLR6007 PROTEIN"/>
    <property type="match status" value="1"/>
</dbReference>
<evidence type="ECO:0000313" key="6">
    <source>
        <dbReference type="Proteomes" id="UP000636949"/>
    </source>
</evidence>
<dbReference type="Pfam" id="PF01935">
    <property type="entry name" value="DUF87"/>
    <property type="match status" value="1"/>
</dbReference>
<gene>
    <name evidence="5" type="ORF">GCM10010995_06550</name>
</gene>
<dbReference type="OrthoDB" id="7817736at2"/>
<dbReference type="EMBL" id="BMJS01000004">
    <property type="protein sequence ID" value="GGF92083.1"/>
    <property type="molecule type" value="Genomic_DNA"/>
</dbReference>
<evidence type="ECO:0000256" key="1">
    <source>
        <dbReference type="SAM" id="MobiDB-lite"/>
    </source>
</evidence>
<dbReference type="Pfam" id="PF12696">
    <property type="entry name" value="TraG-D_C"/>
    <property type="match status" value="1"/>
</dbReference>
<dbReference type="AlphaFoldDB" id="A0A8J3E7I8"/>
<keyword evidence="2" id="KW-0472">Membrane</keyword>
<accession>A0A8J3E7I8</accession>
<feature type="domain" description="TraD/TraG TraM recognition site" evidence="4">
    <location>
        <begin position="529"/>
        <end position="616"/>
    </location>
</feature>
<proteinExistence type="predicted"/>